<comment type="caution">
    <text evidence="2">The sequence shown here is derived from an EMBL/GenBank/DDBJ whole genome shotgun (WGS) entry which is preliminary data.</text>
</comment>
<evidence type="ECO:0000313" key="3">
    <source>
        <dbReference type="Proteomes" id="UP001595880"/>
    </source>
</evidence>
<feature type="transmembrane region" description="Helical" evidence="1">
    <location>
        <begin position="425"/>
        <end position="447"/>
    </location>
</feature>
<feature type="transmembrane region" description="Helical" evidence="1">
    <location>
        <begin position="82"/>
        <end position="103"/>
    </location>
</feature>
<keyword evidence="3" id="KW-1185">Reference proteome</keyword>
<evidence type="ECO:0000313" key="2">
    <source>
        <dbReference type="EMBL" id="MFC4386269.1"/>
    </source>
</evidence>
<dbReference type="Proteomes" id="UP001595880">
    <property type="component" value="Unassembled WGS sequence"/>
</dbReference>
<protein>
    <submittedName>
        <fullName evidence="2">Uncharacterized protein</fullName>
    </submittedName>
</protein>
<proteinExistence type="predicted"/>
<feature type="transmembrane region" description="Helical" evidence="1">
    <location>
        <begin position="52"/>
        <end position="76"/>
    </location>
</feature>
<reference evidence="3" key="1">
    <citation type="journal article" date="2019" name="Int. J. Syst. Evol. Microbiol.">
        <title>The Global Catalogue of Microorganisms (GCM) 10K type strain sequencing project: providing services to taxonomists for standard genome sequencing and annotation.</title>
        <authorList>
            <consortium name="The Broad Institute Genomics Platform"/>
            <consortium name="The Broad Institute Genome Sequencing Center for Infectious Disease"/>
            <person name="Wu L."/>
            <person name="Ma J."/>
        </authorList>
    </citation>
    <scope>NUCLEOTIDE SEQUENCE [LARGE SCALE GENOMIC DNA]</scope>
    <source>
        <strain evidence="3">KACC 14058</strain>
    </source>
</reference>
<feature type="transmembrane region" description="Helical" evidence="1">
    <location>
        <begin position="27"/>
        <end position="45"/>
    </location>
</feature>
<accession>A0ABV8VRE4</accession>
<dbReference type="PROSITE" id="PS51257">
    <property type="entry name" value="PROKAR_LIPOPROTEIN"/>
    <property type="match status" value="1"/>
</dbReference>
<dbReference type="EMBL" id="JBHSDV010000001">
    <property type="protein sequence ID" value="MFC4386269.1"/>
    <property type="molecule type" value="Genomic_DNA"/>
</dbReference>
<feature type="transmembrane region" description="Helical" evidence="1">
    <location>
        <begin position="388"/>
        <end position="413"/>
    </location>
</feature>
<organism evidence="2 3">
    <name type="scientific">Gracilibacillus marinus</name>
    <dbReference type="NCBI Taxonomy" id="630535"/>
    <lineage>
        <taxon>Bacteria</taxon>
        <taxon>Bacillati</taxon>
        <taxon>Bacillota</taxon>
        <taxon>Bacilli</taxon>
        <taxon>Bacillales</taxon>
        <taxon>Bacillaceae</taxon>
        <taxon>Gracilibacillus</taxon>
    </lineage>
</organism>
<feature type="transmembrane region" description="Helical" evidence="1">
    <location>
        <begin position="244"/>
        <end position="263"/>
    </location>
</feature>
<feature type="transmembrane region" description="Helical" evidence="1">
    <location>
        <begin position="338"/>
        <end position="357"/>
    </location>
</feature>
<keyword evidence="1" id="KW-0812">Transmembrane</keyword>
<feature type="transmembrane region" description="Helical" evidence="1">
    <location>
        <begin position="199"/>
        <end position="217"/>
    </location>
</feature>
<feature type="transmembrane region" description="Helical" evidence="1">
    <location>
        <begin position="172"/>
        <end position="193"/>
    </location>
</feature>
<gene>
    <name evidence="2" type="ORF">ACFOZ1_00470</name>
</gene>
<feature type="transmembrane region" description="Helical" evidence="1">
    <location>
        <begin position="309"/>
        <end position="332"/>
    </location>
</feature>
<evidence type="ECO:0000256" key="1">
    <source>
        <dbReference type="SAM" id="Phobius"/>
    </source>
</evidence>
<keyword evidence="1" id="KW-1133">Transmembrane helix</keyword>
<dbReference type="RefSeq" id="WP_390194731.1">
    <property type="nucleotide sequence ID" value="NZ_JBHSDV010000001.1"/>
</dbReference>
<keyword evidence="1" id="KW-0472">Membrane</keyword>
<sequence>MKYSYVFFSIVFLLHIINTVFPSNIMTFSLGILACLVFVYSFIYANKLFKLLGASFFLIGFTLFWTTDLTFMQLIPMFADNLSMLTLLAVLPWMNSAVTAARFDKLMQNLLRGNVQHLGALYQRSTTAMMALTAFLNVSSATIAQDVLVDNLKPIHKKLANKFIMMITLRGYSLALPWSPLEVLLAMAIFITGVNYGTLLPWMIFITIIMYILDNVWGRWYFKKIPYPVQTDVHVSHKPIKKKLVQLISGLVGFLLCVILAGLFFEMEFIFIVTILVFPFATIWAFLLKRLRSYWTIGWNKWRNSMNGMHNFNVLFVTLAIFTGCLNASPALQFIQKPILYVADYPFLILMMIQLLFMVMSMFGVHPIATMGVLSGISAMLIDILNPLSLAIVLVIAGVSTVPVGTYGLVVTITSMSLRQSPYLITYYNLLYSFVFGFVGILIAYLLL</sequence>
<name>A0ABV8VRE4_9BACI</name>
<feature type="transmembrane region" description="Helical" evidence="1">
    <location>
        <begin position="269"/>
        <end position="288"/>
    </location>
</feature>
<feature type="transmembrane region" description="Helical" evidence="1">
    <location>
        <begin position="5"/>
        <end position="21"/>
    </location>
</feature>